<reference evidence="3" key="1">
    <citation type="submission" date="2021-01" db="EMBL/GenBank/DDBJ databases">
        <title>Modified the classification status of verrucomicrobia.</title>
        <authorList>
            <person name="Feng X."/>
        </authorList>
    </citation>
    <scope>NUCLEOTIDE SEQUENCE</scope>
    <source>
        <strain evidence="3">KCTC 22041</strain>
    </source>
</reference>
<gene>
    <name evidence="3" type="ORF">JIN85_10265</name>
</gene>
<evidence type="ECO:0000256" key="1">
    <source>
        <dbReference type="SAM" id="Coils"/>
    </source>
</evidence>
<comment type="caution">
    <text evidence="3">The sequence shown here is derived from an EMBL/GenBank/DDBJ whole genome shotgun (WGS) entry which is preliminary data.</text>
</comment>
<dbReference type="AlphaFoldDB" id="A0A934VW12"/>
<evidence type="ECO:0000313" key="3">
    <source>
        <dbReference type="EMBL" id="MBK1882800.1"/>
    </source>
</evidence>
<organism evidence="3 4">
    <name type="scientific">Luteolibacter pohnpeiensis</name>
    <dbReference type="NCBI Taxonomy" id="454153"/>
    <lineage>
        <taxon>Bacteria</taxon>
        <taxon>Pseudomonadati</taxon>
        <taxon>Verrucomicrobiota</taxon>
        <taxon>Verrucomicrobiia</taxon>
        <taxon>Verrucomicrobiales</taxon>
        <taxon>Verrucomicrobiaceae</taxon>
        <taxon>Luteolibacter</taxon>
    </lineage>
</organism>
<dbReference type="Proteomes" id="UP000603141">
    <property type="component" value="Unassembled WGS sequence"/>
</dbReference>
<proteinExistence type="predicted"/>
<name>A0A934VW12_9BACT</name>
<evidence type="ECO:0000313" key="4">
    <source>
        <dbReference type="Proteomes" id="UP000603141"/>
    </source>
</evidence>
<dbReference type="EMBL" id="JAENIJ010000014">
    <property type="protein sequence ID" value="MBK1882800.1"/>
    <property type="molecule type" value="Genomic_DNA"/>
</dbReference>
<dbReference type="InterPro" id="IPR018682">
    <property type="entry name" value="DUF2167_membr"/>
</dbReference>
<evidence type="ECO:0000256" key="2">
    <source>
        <dbReference type="SAM" id="SignalP"/>
    </source>
</evidence>
<feature type="chain" id="PRO_5037013870" evidence="2">
    <location>
        <begin position="25"/>
        <end position="297"/>
    </location>
</feature>
<keyword evidence="4" id="KW-1185">Reference proteome</keyword>
<feature type="signal peptide" evidence="2">
    <location>
        <begin position="1"/>
        <end position="24"/>
    </location>
</feature>
<dbReference type="RefSeq" id="WP_200270298.1">
    <property type="nucleotide sequence ID" value="NZ_JAENIJ010000014.1"/>
</dbReference>
<keyword evidence="2" id="KW-0732">Signal</keyword>
<sequence length="297" mass="32842">MQLRNLPLLFCAVFSLAIPSLAHAQAEEDAQQPATEQAAPEEDKLVKLIQSIDWKTEGTSPIGTMAQIEIPDGYCFTGADGTIKLMREYGNLTSGAELGYLSPMDFSWFAEFEFDEVGYVKDNEKDKLDADEILKQLRENQKAANKMLRERGSPTLTVVGWHTPPFYNPDTKNLEWAIKLHSSDGTDTINYKTKLLGRRGVMDVVLVCSEEQLSTVVPQYEKLLKGFTFKKEESYAAFTKGDKVAKYGLTGLIVGGTLLAAAKTGLLAKLWKPIAAGLVAIGTMIKRIIRGKKQESI</sequence>
<dbReference type="Pfam" id="PF09935">
    <property type="entry name" value="DUF2167"/>
    <property type="match status" value="1"/>
</dbReference>
<accession>A0A934VW12</accession>
<feature type="coiled-coil region" evidence="1">
    <location>
        <begin position="120"/>
        <end position="150"/>
    </location>
</feature>
<keyword evidence="1" id="KW-0175">Coiled coil</keyword>
<protein>
    <submittedName>
        <fullName evidence="3">DUF2167 domain-containing protein</fullName>
    </submittedName>
</protein>